<evidence type="ECO:0000313" key="2">
    <source>
        <dbReference type="EMBL" id="KYP76446.1"/>
    </source>
</evidence>
<dbReference type="InterPro" id="IPR045272">
    <property type="entry name" value="ANXUR1/2-like"/>
</dbReference>
<dbReference type="Pfam" id="PF00069">
    <property type="entry name" value="Pkinase"/>
    <property type="match status" value="1"/>
</dbReference>
<dbReference type="Proteomes" id="UP000075243">
    <property type="component" value="Chromosome 1"/>
</dbReference>
<dbReference type="GO" id="GO:0009506">
    <property type="term" value="C:plasmodesma"/>
    <property type="evidence" value="ECO:0007669"/>
    <property type="project" value="TreeGrafter"/>
</dbReference>
<dbReference type="PANTHER" id="PTHR27003:SF303">
    <property type="entry name" value="TYROSINE KINASE FAMILY PROTEIN"/>
    <property type="match status" value="1"/>
</dbReference>
<dbReference type="GO" id="GO:0005524">
    <property type="term" value="F:ATP binding"/>
    <property type="evidence" value="ECO:0007669"/>
    <property type="project" value="InterPro"/>
</dbReference>
<dbReference type="InterPro" id="IPR000719">
    <property type="entry name" value="Prot_kinase_dom"/>
</dbReference>
<feature type="non-terminal residue" evidence="2">
    <location>
        <position position="1"/>
    </location>
</feature>
<dbReference type="Gene3D" id="1.10.510.10">
    <property type="entry name" value="Transferase(Phosphotransferase) domain 1"/>
    <property type="match status" value="1"/>
</dbReference>
<keyword evidence="3" id="KW-1185">Reference proteome</keyword>
<organism evidence="2 3">
    <name type="scientific">Cajanus cajan</name>
    <name type="common">Pigeon pea</name>
    <name type="synonym">Cajanus indicus</name>
    <dbReference type="NCBI Taxonomy" id="3821"/>
    <lineage>
        <taxon>Eukaryota</taxon>
        <taxon>Viridiplantae</taxon>
        <taxon>Streptophyta</taxon>
        <taxon>Embryophyta</taxon>
        <taxon>Tracheophyta</taxon>
        <taxon>Spermatophyta</taxon>
        <taxon>Magnoliopsida</taxon>
        <taxon>eudicotyledons</taxon>
        <taxon>Gunneridae</taxon>
        <taxon>Pentapetalae</taxon>
        <taxon>rosids</taxon>
        <taxon>fabids</taxon>
        <taxon>Fabales</taxon>
        <taxon>Fabaceae</taxon>
        <taxon>Papilionoideae</taxon>
        <taxon>50 kb inversion clade</taxon>
        <taxon>NPAAA clade</taxon>
        <taxon>indigoferoid/millettioid clade</taxon>
        <taxon>Phaseoleae</taxon>
        <taxon>Cajanus</taxon>
    </lineage>
</organism>
<dbReference type="GO" id="GO:0004714">
    <property type="term" value="F:transmembrane receptor protein tyrosine kinase activity"/>
    <property type="evidence" value="ECO:0007669"/>
    <property type="project" value="InterPro"/>
</dbReference>
<dbReference type="GO" id="GO:0004674">
    <property type="term" value="F:protein serine/threonine kinase activity"/>
    <property type="evidence" value="ECO:0007669"/>
    <property type="project" value="UniProtKB-EC"/>
</dbReference>
<dbReference type="EMBL" id="CM003603">
    <property type="protein sequence ID" value="KYP76446.1"/>
    <property type="molecule type" value="Genomic_DNA"/>
</dbReference>
<dbReference type="SUPFAM" id="SSF56112">
    <property type="entry name" value="Protein kinase-like (PK-like)"/>
    <property type="match status" value="1"/>
</dbReference>
<evidence type="ECO:0000313" key="3">
    <source>
        <dbReference type="Proteomes" id="UP000075243"/>
    </source>
</evidence>
<reference evidence="2 3" key="1">
    <citation type="journal article" date="2012" name="Nat. Biotechnol.">
        <title>Draft genome sequence of pigeonpea (Cajanus cajan), an orphan legume crop of resource-poor farmers.</title>
        <authorList>
            <person name="Varshney R.K."/>
            <person name="Chen W."/>
            <person name="Li Y."/>
            <person name="Bharti A.K."/>
            <person name="Saxena R.K."/>
            <person name="Schlueter J.A."/>
            <person name="Donoghue M.T."/>
            <person name="Azam S."/>
            <person name="Fan G."/>
            <person name="Whaley A.M."/>
            <person name="Farmer A.D."/>
            <person name="Sheridan J."/>
            <person name="Iwata A."/>
            <person name="Tuteja R."/>
            <person name="Penmetsa R.V."/>
            <person name="Wu W."/>
            <person name="Upadhyaya H.D."/>
            <person name="Yang S.P."/>
            <person name="Shah T."/>
            <person name="Saxena K.B."/>
            <person name="Michael T."/>
            <person name="McCombie W.R."/>
            <person name="Yang B."/>
            <person name="Zhang G."/>
            <person name="Yang H."/>
            <person name="Wang J."/>
            <person name="Spillane C."/>
            <person name="Cook D.R."/>
            <person name="May G.D."/>
            <person name="Xu X."/>
            <person name="Jackson S.A."/>
        </authorList>
    </citation>
    <scope>NUCLEOTIDE SEQUENCE [LARGE SCALE GENOMIC DNA]</scope>
    <source>
        <strain evidence="3">cv. Asha</strain>
    </source>
</reference>
<evidence type="ECO:0000259" key="1">
    <source>
        <dbReference type="PROSITE" id="PS50011"/>
    </source>
</evidence>
<accession>A0A151UAU4</accession>
<dbReference type="OMA" id="MEPIETE"/>
<name>A0A151UAU4_CAJCA</name>
<dbReference type="Gramene" id="C.cajan_20092.t">
    <property type="protein sequence ID" value="C.cajan_20092.t"/>
    <property type="gene ID" value="C.cajan_20092"/>
</dbReference>
<dbReference type="InterPro" id="IPR011009">
    <property type="entry name" value="Kinase-like_dom_sf"/>
</dbReference>
<dbReference type="AlphaFoldDB" id="A0A151UAU4"/>
<proteinExistence type="predicted"/>
<sequence length="221" mass="25365">QYMSNGSLDQHIQALSWKKRLEIYIGAARGLHYLHAGAKVTIFHCNIKSKNFVLDHNMHPKLTDFGLSIQGARFTSKPKPIKVYTVDKYDVFSFGVVLLEVVWGRIVYDMAIRGNLWENPLEMDIDPNIKGKIAPECLQVFIDITLRCVKHDADERPTMGEVEVELEHVLSLQEQTDITNTDAHYNLLSKTIIKRYKQREDIIQTDTYGSLVSEPFIKDDS</sequence>
<gene>
    <name evidence="2" type="ORF">KK1_020690</name>
</gene>
<dbReference type="PROSITE" id="PS50011">
    <property type="entry name" value="PROTEIN_KINASE_DOM"/>
    <property type="match status" value="1"/>
</dbReference>
<dbReference type="EC" id="2.7.11.1" evidence="2"/>
<keyword evidence="2" id="KW-0808">Transferase</keyword>
<protein>
    <submittedName>
        <fullName evidence="2">Receptor-like protein kinase ANXUR2</fullName>
        <ecNumber evidence="2">2.7.11.1</ecNumber>
    </submittedName>
</protein>
<feature type="domain" description="Protein kinase" evidence="1">
    <location>
        <begin position="1"/>
        <end position="171"/>
    </location>
</feature>
<dbReference type="GO" id="GO:0005886">
    <property type="term" value="C:plasma membrane"/>
    <property type="evidence" value="ECO:0007669"/>
    <property type="project" value="TreeGrafter"/>
</dbReference>
<dbReference type="PANTHER" id="PTHR27003">
    <property type="entry name" value="OS07G0166700 PROTEIN"/>
    <property type="match status" value="1"/>
</dbReference>